<sequence length="45" mass="5017">MLSNHKLTAFCPSGCSLFAFIFKRCASLETMESRLLPVVLGRLEV</sequence>
<organism evidence="1">
    <name type="scientific">marine metagenome</name>
    <dbReference type="NCBI Taxonomy" id="408172"/>
    <lineage>
        <taxon>unclassified sequences</taxon>
        <taxon>metagenomes</taxon>
        <taxon>ecological metagenomes</taxon>
    </lineage>
</organism>
<accession>A0A382MDP8</accession>
<gene>
    <name evidence="1" type="ORF">METZ01_LOCUS299928</name>
</gene>
<proteinExistence type="predicted"/>
<evidence type="ECO:0000313" key="1">
    <source>
        <dbReference type="EMBL" id="SVC47074.1"/>
    </source>
</evidence>
<feature type="non-terminal residue" evidence="1">
    <location>
        <position position="45"/>
    </location>
</feature>
<dbReference type="EMBL" id="UINC01093004">
    <property type="protein sequence ID" value="SVC47074.1"/>
    <property type="molecule type" value="Genomic_DNA"/>
</dbReference>
<protein>
    <submittedName>
        <fullName evidence="1">Uncharacterized protein</fullName>
    </submittedName>
</protein>
<reference evidence="1" key="1">
    <citation type="submission" date="2018-05" db="EMBL/GenBank/DDBJ databases">
        <authorList>
            <person name="Lanie J.A."/>
            <person name="Ng W.-L."/>
            <person name="Kazmierczak K.M."/>
            <person name="Andrzejewski T.M."/>
            <person name="Davidsen T.M."/>
            <person name="Wayne K.J."/>
            <person name="Tettelin H."/>
            <person name="Glass J.I."/>
            <person name="Rusch D."/>
            <person name="Podicherti R."/>
            <person name="Tsui H.-C.T."/>
            <person name="Winkler M.E."/>
        </authorList>
    </citation>
    <scope>NUCLEOTIDE SEQUENCE</scope>
</reference>
<name>A0A382MDP8_9ZZZZ</name>
<dbReference type="AlphaFoldDB" id="A0A382MDP8"/>